<reference evidence="11 12" key="1">
    <citation type="journal article" date="2017" name="BMC Genomics">
        <title>Whole-genome assembly of Babesia ovata and comparative genomics between closely related pathogens.</title>
        <authorList>
            <person name="Yamagishi J."/>
            <person name="Asada M."/>
            <person name="Hakimi H."/>
            <person name="Tanaka T.Q."/>
            <person name="Sugimoto C."/>
            <person name="Kawazu S."/>
        </authorList>
    </citation>
    <scope>NUCLEOTIDE SEQUENCE [LARGE SCALE GENOMIC DNA]</scope>
    <source>
        <strain evidence="11 12">Miyake</strain>
    </source>
</reference>
<proteinExistence type="inferred from homology"/>
<evidence type="ECO:0000256" key="4">
    <source>
        <dbReference type="ARBA" id="ARBA00011965"/>
    </source>
</evidence>
<dbReference type="AlphaFoldDB" id="A0A2H6KB02"/>
<accession>A0A2H6KB02</accession>
<dbReference type="InterPro" id="IPR001948">
    <property type="entry name" value="Peptidase_M18"/>
</dbReference>
<evidence type="ECO:0000256" key="3">
    <source>
        <dbReference type="ARBA" id="ARBA00008290"/>
    </source>
</evidence>
<dbReference type="Pfam" id="PF02127">
    <property type="entry name" value="Peptidase_M18"/>
    <property type="match status" value="1"/>
</dbReference>
<dbReference type="GO" id="GO:0006508">
    <property type="term" value="P:proteolysis"/>
    <property type="evidence" value="ECO:0007669"/>
    <property type="project" value="UniProtKB-KW"/>
</dbReference>
<keyword evidence="5 11" id="KW-0031">Aminopeptidase</keyword>
<evidence type="ECO:0000256" key="1">
    <source>
        <dbReference type="ARBA" id="ARBA00001335"/>
    </source>
</evidence>
<dbReference type="SUPFAM" id="SSF101821">
    <property type="entry name" value="Aminopeptidase/glucanase lid domain"/>
    <property type="match status" value="1"/>
</dbReference>
<gene>
    <name evidence="11" type="ORF">BOVATA_016610</name>
</gene>
<evidence type="ECO:0000313" key="12">
    <source>
        <dbReference type="Proteomes" id="UP000236319"/>
    </source>
</evidence>
<dbReference type="InterPro" id="IPR023358">
    <property type="entry name" value="Peptidase_M18_dom2"/>
</dbReference>
<comment type="caution">
    <text evidence="11">The sequence shown here is derived from an EMBL/GenBank/DDBJ whole genome shotgun (WGS) entry which is preliminary data.</text>
</comment>
<keyword evidence="10" id="KW-0482">Metalloprotease</keyword>
<keyword evidence="9" id="KW-0862">Zinc</keyword>
<dbReference type="PANTHER" id="PTHR28570:SF3">
    <property type="entry name" value="ASPARTYL AMINOPEPTIDASE"/>
    <property type="match status" value="1"/>
</dbReference>
<evidence type="ECO:0000256" key="7">
    <source>
        <dbReference type="ARBA" id="ARBA00022723"/>
    </source>
</evidence>
<dbReference type="GO" id="GO:0008270">
    <property type="term" value="F:zinc ion binding"/>
    <property type="evidence" value="ECO:0007669"/>
    <property type="project" value="InterPro"/>
</dbReference>
<dbReference type="RefSeq" id="XP_028866411.1">
    <property type="nucleotide sequence ID" value="XM_029010578.1"/>
</dbReference>
<keyword evidence="8" id="KW-0378">Hydrolase</keyword>
<dbReference type="GO" id="GO:0005737">
    <property type="term" value="C:cytoplasm"/>
    <property type="evidence" value="ECO:0007669"/>
    <property type="project" value="UniProtKB-ARBA"/>
</dbReference>
<dbReference type="GeneID" id="39873938"/>
<comment type="similarity">
    <text evidence="3">Belongs to the peptidase M18 family.</text>
</comment>
<keyword evidence="12" id="KW-1185">Reference proteome</keyword>
<protein>
    <recommendedName>
        <fullName evidence="4">aspartyl aminopeptidase</fullName>
        <ecNumber evidence="4">3.4.11.21</ecNumber>
    </recommendedName>
</protein>
<dbReference type="Proteomes" id="UP000236319">
    <property type="component" value="Unassembled WGS sequence"/>
</dbReference>
<dbReference type="Gene3D" id="3.40.630.10">
    <property type="entry name" value="Zn peptidases"/>
    <property type="match status" value="1"/>
</dbReference>
<evidence type="ECO:0000256" key="2">
    <source>
        <dbReference type="ARBA" id="ARBA00001947"/>
    </source>
</evidence>
<keyword evidence="7" id="KW-0479">Metal-binding</keyword>
<dbReference type="VEuPathDB" id="PiroplasmaDB:BOVATA_016610"/>
<keyword evidence="6" id="KW-0645">Protease</keyword>
<dbReference type="GO" id="GO:0008237">
    <property type="term" value="F:metallopeptidase activity"/>
    <property type="evidence" value="ECO:0007669"/>
    <property type="project" value="UniProtKB-KW"/>
</dbReference>
<evidence type="ECO:0000313" key="11">
    <source>
        <dbReference type="EMBL" id="GBE60168.1"/>
    </source>
</evidence>
<dbReference type="PANTHER" id="PTHR28570">
    <property type="entry name" value="ASPARTYL AMINOPEPTIDASE"/>
    <property type="match status" value="1"/>
</dbReference>
<sequence length="578" mass="63540">MALKATTLSAAQRFVRGFMPYLDNTGSPAHSVLELEKYLKDNHPSAQRLDPFAPWVLEKGTTYYVADANATMMAFHVGKKFNADKGGLLLTAGHTDSPALKLEYKCESVAHAFNQAVSLTYTSGLWHTWLDRDLGIAGRVIVRKDGLLEERLVRIAKPIIVVPNLSVHLQHSAEREVLKLNREKHLRGIVSTEAVHKLNSESSKPILAYVAKEIGVKEEDIVDMDLCLMENAKSVLSGLYEEFLSCARLDNLASCFGAMGGFIDFINGKGGCLEHAMPRHMGAEAEESEFITCLMLYNYEEMGSHMSSGADSQITIQWIDKMYAALGSSFANTKGRALILNVDMSHAIHPNYPERHSDTHQPHFHEGLVMKRNVNGRYATELRASAVVIETARSCGVPVQDFRVQNDSPCGSTVGPFLSSRLCVPVVDVGIPQLAMHSIREVCSTVDIWHLKEVVNVVQTAAIYVPENVRRRVAVVHHDLEIEVAGENEQVGVEQHPGCVLVEHVAHDAVKLLDAHAGGELAGVYVDVHQRYLLAADGKPHSNGTLVSYTAAEPSLHRGGLDVLHRWDQAGAHEDGHV</sequence>
<evidence type="ECO:0000256" key="9">
    <source>
        <dbReference type="ARBA" id="ARBA00022833"/>
    </source>
</evidence>
<dbReference type="GO" id="GO:0004177">
    <property type="term" value="F:aminopeptidase activity"/>
    <property type="evidence" value="ECO:0007669"/>
    <property type="project" value="UniProtKB-KW"/>
</dbReference>
<dbReference type="EC" id="3.4.11.21" evidence="4"/>
<evidence type="ECO:0000256" key="6">
    <source>
        <dbReference type="ARBA" id="ARBA00022670"/>
    </source>
</evidence>
<comment type="cofactor">
    <cofactor evidence="2">
        <name>Zn(2+)</name>
        <dbReference type="ChEBI" id="CHEBI:29105"/>
    </cofactor>
</comment>
<dbReference type="PRINTS" id="PR00932">
    <property type="entry name" value="AMINO1PTASE"/>
</dbReference>
<organism evidence="11 12">
    <name type="scientific">Babesia ovata</name>
    <dbReference type="NCBI Taxonomy" id="189622"/>
    <lineage>
        <taxon>Eukaryota</taxon>
        <taxon>Sar</taxon>
        <taxon>Alveolata</taxon>
        <taxon>Apicomplexa</taxon>
        <taxon>Aconoidasida</taxon>
        <taxon>Piroplasmida</taxon>
        <taxon>Babesiidae</taxon>
        <taxon>Babesia</taxon>
    </lineage>
</organism>
<dbReference type="Gene3D" id="2.30.250.10">
    <property type="entry name" value="Aminopeptidase i, Domain 2"/>
    <property type="match status" value="1"/>
</dbReference>
<dbReference type="NCBIfam" id="NF002759">
    <property type="entry name" value="PRK02813.1"/>
    <property type="match status" value="1"/>
</dbReference>
<evidence type="ECO:0000256" key="10">
    <source>
        <dbReference type="ARBA" id="ARBA00023049"/>
    </source>
</evidence>
<evidence type="ECO:0000256" key="5">
    <source>
        <dbReference type="ARBA" id="ARBA00022438"/>
    </source>
</evidence>
<name>A0A2H6KB02_9APIC</name>
<dbReference type="OrthoDB" id="9880441at2759"/>
<dbReference type="SUPFAM" id="SSF53187">
    <property type="entry name" value="Zn-dependent exopeptidases"/>
    <property type="match status" value="1"/>
</dbReference>
<comment type="catalytic activity">
    <reaction evidence="1">
        <text>Release of an N-terminal aspartate or glutamate from a peptide, with a preference for aspartate.</text>
        <dbReference type="EC" id="3.4.11.21"/>
    </reaction>
</comment>
<evidence type="ECO:0000256" key="8">
    <source>
        <dbReference type="ARBA" id="ARBA00022801"/>
    </source>
</evidence>
<dbReference type="EMBL" id="BDSA01000002">
    <property type="protein sequence ID" value="GBE60168.1"/>
    <property type="molecule type" value="Genomic_DNA"/>
</dbReference>